<dbReference type="Proteomes" id="UP001500994">
    <property type="component" value="Unassembled WGS sequence"/>
</dbReference>
<sequence>MVGGGLVGLTSALVLRHHGVAVTVVEKRSTTSPQPKARRFHVRSMEVFRELELAGLVHRAARDLAGHHQMAAGRTLVEAELLPPWQPSGAGGAVVDVSPEEPCLIAQDVLEPVLRDAAVAAGATVRFGTELVSLAQDEDEDEVVAQLLDHGSGERSRLRARQVVAADGARSPLREALGIGRSGRGPVGEPNVSVYFHADLGAVVEGREFNLCQIEHPDAPGALASVDGRRRWVFMGPGDSTDRDWPAVLRTVLGVAAPDLDVRSVLPWRAEMLVADRYSRGRVHLAGDAAHVMPPFAASGANTGIADAHNLGWKLAAVLHGRAAPALLDSYDAERRPAGWFAADQSSRRTQGLRALAAGPDPALAHPFVLAAGGFQYAEGALVHGPQGLDDPEPISAFEPVGRVGTRIPHRWLDRACTRSTIDLAGPGWALLTGTGTPVAEPGPGGLAVHRHDVDFLAAGELLLIRPDHVVAWRGTDAAAATAAFVGLLTGRHAAPEPAGA</sequence>
<comment type="caution">
    <text evidence="5">The sequence shown here is derived from an EMBL/GenBank/DDBJ whole genome shotgun (WGS) entry which is preliminary data.</text>
</comment>
<keyword evidence="2" id="KW-0285">Flavoprotein</keyword>
<accession>A0ABN3S897</accession>
<dbReference type="EMBL" id="BAAARK010000015">
    <property type="protein sequence ID" value="GAA2670358.1"/>
    <property type="molecule type" value="Genomic_DNA"/>
</dbReference>
<dbReference type="GO" id="GO:0004497">
    <property type="term" value="F:monooxygenase activity"/>
    <property type="evidence" value="ECO:0007669"/>
    <property type="project" value="UniProtKB-KW"/>
</dbReference>
<reference evidence="5 6" key="1">
    <citation type="journal article" date="2019" name="Int. J. Syst. Evol. Microbiol.">
        <title>The Global Catalogue of Microorganisms (GCM) 10K type strain sequencing project: providing services to taxonomists for standard genome sequencing and annotation.</title>
        <authorList>
            <consortium name="The Broad Institute Genomics Platform"/>
            <consortium name="The Broad Institute Genome Sequencing Center for Infectious Disease"/>
            <person name="Wu L."/>
            <person name="Ma J."/>
        </authorList>
    </citation>
    <scope>NUCLEOTIDE SEQUENCE [LARGE SCALE GENOMIC DNA]</scope>
    <source>
        <strain evidence="5 6">JCM 16374</strain>
    </source>
</reference>
<gene>
    <name evidence="5" type="ORF">GCM10009864_45490</name>
</gene>
<dbReference type="InterPro" id="IPR050641">
    <property type="entry name" value="RIFMO-like"/>
</dbReference>
<evidence type="ECO:0000256" key="3">
    <source>
        <dbReference type="ARBA" id="ARBA00022827"/>
    </source>
</evidence>
<evidence type="ECO:0000259" key="4">
    <source>
        <dbReference type="Pfam" id="PF01494"/>
    </source>
</evidence>
<feature type="domain" description="FAD-binding" evidence="4">
    <location>
        <begin position="2"/>
        <end position="345"/>
    </location>
</feature>
<evidence type="ECO:0000313" key="5">
    <source>
        <dbReference type="EMBL" id="GAA2670358.1"/>
    </source>
</evidence>
<dbReference type="PANTHER" id="PTHR43004">
    <property type="entry name" value="TRK SYSTEM POTASSIUM UPTAKE PROTEIN"/>
    <property type="match status" value="1"/>
</dbReference>
<dbReference type="PRINTS" id="PR00420">
    <property type="entry name" value="RNGMNOXGNASE"/>
</dbReference>
<dbReference type="Pfam" id="PF01494">
    <property type="entry name" value="FAD_binding_3"/>
    <property type="match status" value="1"/>
</dbReference>
<dbReference type="Pfam" id="PF21274">
    <property type="entry name" value="Rng_hyd_C"/>
    <property type="match status" value="1"/>
</dbReference>
<name>A0ABN3S897_9ACTN</name>
<dbReference type="InterPro" id="IPR002938">
    <property type="entry name" value="FAD-bd"/>
</dbReference>
<dbReference type="SUPFAM" id="SSF51905">
    <property type="entry name" value="FAD/NAD(P)-binding domain"/>
    <property type="match status" value="1"/>
</dbReference>
<organism evidence="5 6">
    <name type="scientific">Streptomyces lunalinharesii</name>
    <dbReference type="NCBI Taxonomy" id="333384"/>
    <lineage>
        <taxon>Bacteria</taxon>
        <taxon>Bacillati</taxon>
        <taxon>Actinomycetota</taxon>
        <taxon>Actinomycetes</taxon>
        <taxon>Kitasatosporales</taxon>
        <taxon>Streptomycetaceae</taxon>
        <taxon>Streptomyces</taxon>
    </lineage>
</organism>
<comment type="cofactor">
    <cofactor evidence="1">
        <name>FAD</name>
        <dbReference type="ChEBI" id="CHEBI:57692"/>
    </cofactor>
</comment>
<evidence type="ECO:0000256" key="2">
    <source>
        <dbReference type="ARBA" id="ARBA00022630"/>
    </source>
</evidence>
<keyword evidence="5" id="KW-0503">Monooxygenase</keyword>
<keyword evidence="6" id="KW-1185">Reference proteome</keyword>
<dbReference type="Gene3D" id="3.30.9.10">
    <property type="entry name" value="D-Amino Acid Oxidase, subunit A, domain 2"/>
    <property type="match status" value="1"/>
</dbReference>
<evidence type="ECO:0000313" key="6">
    <source>
        <dbReference type="Proteomes" id="UP001500994"/>
    </source>
</evidence>
<keyword evidence="3" id="KW-0274">FAD</keyword>
<evidence type="ECO:0000256" key="1">
    <source>
        <dbReference type="ARBA" id="ARBA00001974"/>
    </source>
</evidence>
<dbReference type="Gene3D" id="3.50.50.60">
    <property type="entry name" value="FAD/NAD(P)-binding domain"/>
    <property type="match status" value="1"/>
</dbReference>
<protein>
    <submittedName>
        <fullName evidence="5">FAD-dependent monooxygenase</fullName>
    </submittedName>
</protein>
<proteinExistence type="predicted"/>
<dbReference type="Gene3D" id="3.40.30.120">
    <property type="match status" value="1"/>
</dbReference>
<dbReference type="InterPro" id="IPR036188">
    <property type="entry name" value="FAD/NAD-bd_sf"/>
</dbReference>
<dbReference type="PANTHER" id="PTHR43004:SF19">
    <property type="entry name" value="BINDING MONOOXYGENASE, PUTATIVE (JCVI)-RELATED"/>
    <property type="match status" value="1"/>
</dbReference>
<keyword evidence="5" id="KW-0560">Oxidoreductase</keyword>